<evidence type="ECO:0000313" key="18">
    <source>
        <dbReference type="RefSeq" id="XP_002939425.2"/>
    </source>
</evidence>
<dbReference type="InterPro" id="IPR036396">
    <property type="entry name" value="Cyt_P450_sf"/>
</dbReference>
<dbReference type="GO" id="GO:0006805">
    <property type="term" value="P:xenobiotic metabolic process"/>
    <property type="evidence" value="ECO:0000318"/>
    <property type="project" value="GO_Central"/>
</dbReference>
<dbReference type="GO" id="GO:0005737">
    <property type="term" value="C:cytoplasm"/>
    <property type="evidence" value="ECO:0000318"/>
    <property type="project" value="GO_Central"/>
</dbReference>
<reference evidence="18" key="3">
    <citation type="submission" date="2025-04" db="UniProtKB">
        <authorList>
            <consortium name="RefSeq"/>
        </authorList>
    </citation>
    <scope>IDENTIFICATION</scope>
    <source>
        <strain evidence="18">Nigerian</strain>
        <tissue evidence="18">Liver and blood</tissue>
    </source>
</reference>
<keyword evidence="10 13" id="KW-0408">Iron</keyword>
<evidence type="ECO:0000256" key="5">
    <source>
        <dbReference type="ARBA" id="ARBA00022617"/>
    </source>
</evidence>
<organism evidence="16">
    <name type="scientific">Xenopus tropicalis</name>
    <name type="common">Western clawed frog</name>
    <name type="synonym">Silurana tropicalis</name>
    <dbReference type="NCBI Taxonomy" id="8364"/>
    <lineage>
        <taxon>Eukaryota</taxon>
        <taxon>Metazoa</taxon>
        <taxon>Chordata</taxon>
        <taxon>Craniata</taxon>
        <taxon>Vertebrata</taxon>
        <taxon>Euteleostomi</taxon>
        <taxon>Amphibia</taxon>
        <taxon>Batrachia</taxon>
        <taxon>Anura</taxon>
        <taxon>Pipoidea</taxon>
        <taxon>Pipidae</taxon>
        <taxon>Xenopodinae</taxon>
        <taxon>Xenopus</taxon>
        <taxon>Silurana</taxon>
    </lineage>
</organism>
<keyword evidence="6 13" id="KW-0479">Metal-binding</keyword>
<dbReference type="GO" id="GO:0005506">
    <property type="term" value="F:iron ion binding"/>
    <property type="evidence" value="ECO:0007669"/>
    <property type="project" value="InterPro"/>
</dbReference>
<dbReference type="RefSeq" id="XP_002939425.2">
    <property type="nucleotide sequence ID" value="XM_002939379.5"/>
</dbReference>
<dbReference type="KEGG" id="xtr:100497184"/>
<evidence type="ECO:0000256" key="10">
    <source>
        <dbReference type="ARBA" id="ARBA00023004"/>
    </source>
</evidence>
<evidence type="ECO:0000256" key="3">
    <source>
        <dbReference type="ARBA" id="ARBA00004586"/>
    </source>
</evidence>
<evidence type="ECO:0000256" key="2">
    <source>
        <dbReference type="ARBA" id="ARBA00004524"/>
    </source>
</evidence>
<keyword evidence="9 14" id="KW-0560">Oxidoreductase</keyword>
<dbReference type="GO" id="GO:0020037">
    <property type="term" value="F:heme binding"/>
    <property type="evidence" value="ECO:0000318"/>
    <property type="project" value="GO_Central"/>
</dbReference>
<dbReference type="Reactome" id="R-XTR-211999">
    <property type="pathway name" value="CYP2E1 reactions"/>
</dbReference>
<dbReference type="InterPro" id="IPR050182">
    <property type="entry name" value="Cytochrome_P450_fam2"/>
</dbReference>
<keyword evidence="17" id="KW-1185">Reference proteome</keyword>
<dbReference type="GO" id="GO:0019373">
    <property type="term" value="P:epoxygenase P450 pathway"/>
    <property type="evidence" value="ECO:0000318"/>
    <property type="project" value="GO_Central"/>
</dbReference>
<dbReference type="GO" id="GO:0005789">
    <property type="term" value="C:endoplasmic reticulum membrane"/>
    <property type="evidence" value="ECO:0007669"/>
    <property type="project" value="UniProtKB-SubCell"/>
</dbReference>
<gene>
    <name evidence="16 18 19" type="primary">cyp2a6.3</name>
</gene>
<dbReference type="GO" id="GO:0008392">
    <property type="term" value="F:arachidonate epoxygenase activity"/>
    <property type="evidence" value="ECO:0000318"/>
    <property type="project" value="GO_Central"/>
</dbReference>
<evidence type="ECO:0000256" key="6">
    <source>
        <dbReference type="ARBA" id="ARBA00022723"/>
    </source>
</evidence>
<reference evidence="16" key="2">
    <citation type="submission" date="2020-05" db="UniProtKB">
        <authorList>
            <consortium name="Ensembl"/>
        </authorList>
    </citation>
    <scope>IDENTIFICATION</scope>
</reference>
<dbReference type="PANTHER" id="PTHR24300">
    <property type="entry name" value="CYTOCHROME P450 508A4-RELATED"/>
    <property type="match status" value="1"/>
</dbReference>
<dbReference type="Reactome" id="R-XTR-211945">
    <property type="pathway name" value="Phase I - Functionalization of compounds"/>
</dbReference>
<feature type="binding site" description="axial binding residue" evidence="13">
    <location>
        <position position="442"/>
    </location>
    <ligand>
        <name>heme</name>
        <dbReference type="ChEBI" id="CHEBI:30413"/>
    </ligand>
    <ligandPart>
        <name>Fe</name>
        <dbReference type="ChEBI" id="CHEBI:18248"/>
    </ligandPart>
</feature>
<evidence type="ECO:0000313" key="16">
    <source>
        <dbReference type="Ensembl" id="ENSXETP00000096180"/>
    </source>
</evidence>
<evidence type="ECO:0000313" key="19">
    <source>
        <dbReference type="Xenbase" id="XB-GENE-5903984"/>
    </source>
</evidence>
<evidence type="ECO:0000256" key="12">
    <source>
        <dbReference type="ARBA" id="ARBA00023136"/>
    </source>
</evidence>
<dbReference type="GeneID" id="100497184"/>
<keyword evidence="15" id="KW-1133">Transmembrane helix</keyword>
<dbReference type="AlphaFoldDB" id="A0A6I8SMY9"/>
<dbReference type="PRINTS" id="PR00385">
    <property type="entry name" value="P450"/>
</dbReference>
<feature type="transmembrane region" description="Helical" evidence="15">
    <location>
        <begin position="6"/>
        <end position="27"/>
    </location>
</feature>
<dbReference type="InterPro" id="IPR002401">
    <property type="entry name" value="Cyt_P450_E_grp-I"/>
</dbReference>
<dbReference type="FunFam" id="1.10.630.10:FF:000001">
    <property type="entry name" value="Cytochrome P450, family 2"/>
    <property type="match status" value="1"/>
</dbReference>
<keyword evidence="7" id="KW-0256">Endoplasmic reticulum</keyword>
<dbReference type="Xenbase" id="XB-GENE-5903984">
    <property type="gene designation" value="cyp2a6.3"/>
</dbReference>
<reference evidence="16" key="1">
    <citation type="journal article" date="2010" name="Science">
        <title>The genome of the Western clawed frog Xenopus tropicalis.</title>
        <authorList>
            <person name="Hellsten U."/>
            <person name="Harland R.M."/>
            <person name="Gilchrist M.J."/>
            <person name="Hendrix D."/>
            <person name="Jurka J."/>
            <person name="Kapitonov V."/>
            <person name="Ovcharenko I."/>
            <person name="Putnam N.H."/>
            <person name="Shu S."/>
            <person name="Taher L."/>
            <person name="Blitz I.L."/>
            <person name="Blumberg B."/>
            <person name="Dichmann D.S."/>
            <person name="Dubchak I."/>
            <person name="Amaya E."/>
            <person name="Detter J.C."/>
            <person name="Fletcher R."/>
            <person name="Gerhard D.S."/>
            <person name="Goodstein D."/>
            <person name="Graves T."/>
            <person name="Grigoriev I.V."/>
            <person name="Grimwood J."/>
            <person name="Kawashima T."/>
            <person name="Lindquist E."/>
            <person name="Lucas S.M."/>
            <person name="Mead P.E."/>
            <person name="Mitros T."/>
            <person name="Ogino H."/>
            <person name="Ohta Y."/>
            <person name="Poliakov A.V."/>
            <person name="Pollet N."/>
            <person name="Robert J."/>
            <person name="Salamov A."/>
            <person name="Sater A.K."/>
            <person name="Schmutz J."/>
            <person name="Terry A."/>
            <person name="Vize P.D."/>
            <person name="Warren W.C."/>
            <person name="Wells D."/>
            <person name="Wills A."/>
            <person name="Wilson R.K."/>
            <person name="Zimmerman L.B."/>
            <person name="Zorn A.M."/>
            <person name="Grainger R."/>
            <person name="Grammer T."/>
            <person name="Khokha M.K."/>
            <person name="Richardson P.M."/>
            <person name="Rokhsar D.S."/>
        </authorList>
    </citation>
    <scope>NUCLEOTIDE SEQUENCE [LARGE SCALE GENOMIC DNA]</scope>
    <source>
        <strain evidence="16">Nigerian</strain>
    </source>
</reference>
<evidence type="ECO:0000256" key="9">
    <source>
        <dbReference type="ARBA" id="ARBA00023002"/>
    </source>
</evidence>
<comment type="subcellular location">
    <subcellularLocation>
        <location evidence="3">Endoplasmic reticulum membrane</location>
    </subcellularLocation>
    <subcellularLocation>
        <location evidence="2">Microsome membrane</location>
    </subcellularLocation>
</comment>
<dbReference type="AGR" id="Xenbase:XB-GENE-5903984"/>
<dbReference type="PRINTS" id="PR01684">
    <property type="entry name" value="EP450ICYP2A"/>
</dbReference>
<keyword evidence="12 15" id="KW-0472">Membrane</keyword>
<evidence type="ECO:0000256" key="14">
    <source>
        <dbReference type="RuleBase" id="RU000461"/>
    </source>
</evidence>
<dbReference type="Ensembl" id="ENSXETT00000076072">
    <property type="protein sequence ID" value="ENSXETP00000096180"/>
    <property type="gene ID" value="ENSXETG00000027563"/>
</dbReference>
<dbReference type="Bgee" id="ENSXETG00000027563">
    <property type="expression patterns" value="Expressed in liver and 3 other cell types or tissues"/>
</dbReference>
<proteinExistence type="inferred from homology"/>
<dbReference type="Gene3D" id="1.10.630.10">
    <property type="entry name" value="Cytochrome P450"/>
    <property type="match status" value="1"/>
</dbReference>
<dbReference type="Reactome" id="R-XTR-211935">
    <property type="pathway name" value="Fatty acids"/>
</dbReference>
<dbReference type="SUPFAM" id="SSF48264">
    <property type="entry name" value="Cytochrome P450"/>
    <property type="match status" value="1"/>
</dbReference>
<accession>A0A6I8SMY9</accession>
<dbReference type="CTD" id="100497184"/>
<dbReference type="GO" id="GO:0016712">
    <property type="term" value="F:oxidoreductase activity, acting on paired donors, with incorporation or reduction of molecular oxygen, reduced flavin or flavoprotein as one donor, and incorporation of one atom of oxygen"/>
    <property type="evidence" value="ECO:0000318"/>
    <property type="project" value="GO_Central"/>
</dbReference>
<dbReference type="OrthoDB" id="1055148at2759"/>
<keyword evidence="15" id="KW-0812">Transmembrane</keyword>
<keyword evidence="11 14" id="KW-0503">Monooxygenase</keyword>
<evidence type="ECO:0000313" key="17">
    <source>
        <dbReference type="Proteomes" id="UP000008143"/>
    </source>
</evidence>
<evidence type="ECO:0000256" key="13">
    <source>
        <dbReference type="PIRSR" id="PIRSR602401-1"/>
    </source>
</evidence>
<dbReference type="InterPro" id="IPR008067">
    <property type="entry name" value="Cyt_P450_E_grp-I_CYP2A-like"/>
</dbReference>
<dbReference type="InterPro" id="IPR017972">
    <property type="entry name" value="Cyt_P450_CS"/>
</dbReference>
<dbReference type="GeneTree" id="ENSGT00940000155736"/>
<sequence length="497" mass="57122">MNRTAMAVLGIETLFLVCSFTFLVFLFSRRQRHARLPPGPTPLPLLGNVLQLDFSKQVKEFVKLGSQYGPVSMVYLGPYPVLVLNGYDVVKEAFVDNGEVFSNRGKNAFIEMIFKGRGVAFSNGERWRQMRRFSLSTLRDFGMGKRRVEERVQEEACALVEEFKKTKGTPFNSTYLMTLAVSNVICSVVFGERFDYQNETFLSVLALLKDTFKIITSPWTQLFSFAPGLLKHLPGPHKKAAENLDRLKTFVTEFVASHEETLEENFPRDYIDCFLIKMRQEKDNVNTEFDYENLFVTLMNLFFAGTETTSITLQYGMLILLKYPDIQKKIHEEIDSVIGFNRCPSMEDRPKMPYTDATIHEIQRFADIVPMGVPRSTNKDTTLRGYDIPKGTTVFPMLTCILKDPRYFKDPESFNPCHFLDEKGCLKKTDAFIPFSIGKRVCLGEGLARMEIFLFLTSILQRFELKCHMDPKDIDISPVPSKSAYMPRPYELYITPR</sequence>
<evidence type="ECO:0000256" key="4">
    <source>
        <dbReference type="ARBA" id="ARBA00010617"/>
    </source>
</evidence>
<dbReference type="InterPro" id="IPR001128">
    <property type="entry name" value="Cyt_P450"/>
</dbReference>
<evidence type="ECO:0000256" key="7">
    <source>
        <dbReference type="ARBA" id="ARBA00022824"/>
    </source>
</evidence>
<evidence type="ECO:0000256" key="15">
    <source>
        <dbReference type="SAM" id="Phobius"/>
    </source>
</evidence>
<dbReference type="PRINTS" id="PR00463">
    <property type="entry name" value="EP450I"/>
</dbReference>
<protein>
    <submittedName>
        <fullName evidence="18">Cytochrome P450 2G1</fullName>
    </submittedName>
    <submittedName>
        <fullName evidence="16">Cytochrome P450 family 2 subfamily A member 6 gene 3 [provisional]</fullName>
    </submittedName>
</protein>
<dbReference type="PROSITE" id="PS00086">
    <property type="entry name" value="CYTOCHROME_P450"/>
    <property type="match status" value="1"/>
</dbReference>
<comment type="cofactor">
    <cofactor evidence="1 13">
        <name>heme</name>
        <dbReference type="ChEBI" id="CHEBI:30413"/>
    </cofactor>
</comment>
<dbReference type="Reactome" id="R-XTR-211981">
    <property type="pathway name" value="Xenobiotics"/>
</dbReference>
<dbReference type="Pfam" id="PF00067">
    <property type="entry name" value="p450"/>
    <property type="match status" value="1"/>
</dbReference>
<dbReference type="Reactome" id="R-XTR-211958">
    <property type="pathway name" value="Miscellaneous substrates"/>
</dbReference>
<evidence type="ECO:0000256" key="1">
    <source>
        <dbReference type="ARBA" id="ARBA00001971"/>
    </source>
</evidence>
<dbReference type="Proteomes" id="UP000008143">
    <property type="component" value="Chromosome 8"/>
</dbReference>
<evidence type="ECO:0000256" key="8">
    <source>
        <dbReference type="ARBA" id="ARBA00022848"/>
    </source>
</evidence>
<name>A0A6I8SMY9_XENTR</name>
<comment type="similarity">
    <text evidence="4 14">Belongs to the cytochrome P450 family.</text>
</comment>
<keyword evidence="5 13" id="KW-0349">Heme</keyword>
<evidence type="ECO:0000256" key="11">
    <source>
        <dbReference type="ARBA" id="ARBA00023033"/>
    </source>
</evidence>
<dbReference type="PANTHER" id="PTHR24300:SF405">
    <property type="entry name" value="CYTOCHROME P450 2G1"/>
    <property type="match status" value="1"/>
</dbReference>
<dbReference type="OMA" id="RFELKCH"/>
<keyword evidence="8" id="KW-0492">Microsome</keyword>